<dbReference type="InterPro" id="IPR027417">
    <property type="entry name" value="P-loop_NTPase"/>
</dbReference>
<dbReference type="Gene3D" id="3.40.50.300">
    <property type="entry name" value="P-loop containing nucleotide triphosphate hydrolases"/>
    <property type="match status" value="1"/>
</dbReference>
<reference evidence="1 2" key="1">
    <citation type="submission" date="2018-12" db="EMBL/GenBank/DDBJ databases">
        <authorList>
            <person name="Li F."/>
        </authorList>
    </citation>
    <scope>NUCLEOTIDE SEQUENCE [LARGE SCALE GENOMIC DNA]</scope>
    <source>
        <strain evidence="1 2">8H24J-4-2</strain>
    </source>
</reference>
<proteinExistence type="predicted"/>
<dbReference type="Proteomes" id="UP000288603">
    <property type="component" value="Unassembled WGS sequence"/>
</dbReference>
<evidence type="ECO:0000313" key="2">
    <source>
        <dbReference type="Proteomes" id="UP000288603"/>
    </source>
</evidence>
<dbReference type="EMBL" id="RZNC01000008">
    <property type="protein sequence ID" value="RWZ55350.1"/>
    <property type="molecule type" value="Genomic_DNA"/>
</dbReference>
<sequence length="179" mass="18945">MSAATEPRLEVLRELRDEVLHNYGSGRPIVAIDGIDGAGTGAFADDLAAAFTEVGHAVVRASASGFSADTGSGPLDEATFRSALVVPFRTGGDTPFRVSADSAAATAPADAVLLLDGPYLHRPEFVGIWNYSVFLEVPSQSAPEEQRRYLASARPRTRAVAIVDNTDPGRPVRRFADSC</sequence>
<evidence type="ECO:0000313" key="1">
    <source>
        <dbReference type="EMBL" id="RWZ55350.1"/>
    </source>
</evidence>
<accession>A0A3S3ZF30</accession>
<gene>
    <name evidence="1" type="ORF">ELQ92_15125</name>
</gene>
<dbReference type="AlphaFoldDB" id="A0A3S3ZF30"/>
<comment type="caution">
    <text evidence="1">The sequence shown here is derived from an EMBL/GenBank/DDBJ whole genome shotgun (WGS) entry which is preliminary data.</text>
</comment>
<protein>
    <recommendedName>
        <fullName evidence="3">Uridine kinase</fullName>
    </recommendedName>
</protein>
<keyword evidence="2" id="KW-1185">Reference proteome</keyword>
<organism evidence="1 2">
    <name type="scientific">Labedella populi</name>
    <dbReference type="NCBI Taxonomy" id="2498850"/>
    <lineage>
        <taxon>Bacteria</taxon>
        <taxon>Bacillati</taxon>
        <taxon>Actinomycetota</taxon>
        <taxon>Actinomycetes</taxon>
        <taxon>Micrococcales</taxon>
        <taxon>Microbacteriaceae</taxon>
        <taxon>Labedella</taxon>
    </lineage>
</organism>
<evidence type="ECO:0008006" key="3">
    <source>
        <dbReference type="Google" id="ProtNLM"/>
    </source>
</evidence>
<dbReference type="RefSeq" id="WP_128500164.1">
    <property type="nucleotide sequence ID" value="NZ_RZNC01000008.1"/>
</dbReference>
<dbReference type="OrthoDB" id="572586at2"/>
<name>A0A3S3ZF30_9MICO</name>